<comment type="subcellular location">
    <subcellularLocation>
        <location evidence="1 10">Cytoplasm</location>
    </subcellularLocation>
</comment>
<dbReference type="PROSITE" id="PS50862">
    <property type="entry name" value="AA_TRNA_LIGASE_II"/>
    <property type="match status" value="1"/>
</dbReference>
<dbReference type="SUPFAM" id="SSF55681">
    <property type="entry name" value="Class II aaRS and biotin synthetases"/>
    <property type="match status" value="1"/>
</dbReference>
<evidence type="ECO:0000256" key="8">
    <source>
        <dbReference type="ARBA" id="ARBA00023146"/>
    </source>
</evidence>
<evidence type="ECO:0000256" key="4">
    <source>
        <dbReference type="ARBA" id="ARBA00022598"/>
    </source>
</evidence>
<dbReference type="Pfam" id="PF04073">
    <property type="entry name" value="tRNA_edit"/>
    <property type="match status" value="1"/>
</dbReference>
<keyword evidence="3 10" id="KW-0963">Cytoplasm</keyword>
<comment type="similarity">
    <text evidence="10">Belongs to the class-II aminoacyl-tRNA synthetase family. ProS type 1 subfamily.</text>
</comment>
<evidence type="ECO:0000256" key="2">
    <source>
        <dbReference type="ARBA" id="ARBA00011738"/>
    </source>
</evidence>
<dbReference type="InterPro" id="IPR036621">
    <property type="entry name" value="Anticodon-bd_dom_sf"/>
</dbReference>
<dbReference type="OrthoDB" id="9809052at2"/>
<dbReference type="InterPro" id="IPR036754">
    <property type="entry name" value="YbaK/aa-tRNA-synt-asso_dom_sf"/>
</dbReference>
<sequence length="571" mass="64917">MRWSRYYIPTLKEDPADAEVISHKLLLRAGMIRKLTAGIYTYLPLALRCLQKISQIIREEMERFGAVEILMPGVQPAELWKQSGRWDAYGKELLRFKDRHDRDYCLGPTHEEVVTNLIKGEVKSYRQLPLNLYQIQTKFRDEIRPRFGLMRGREFIMKDGYSFDKDDKGAISSYENMYEAYKSIFTRLGLKFRAVEADTGQIGGTYSHEFMVLADTGEDTIVVCEECDYAANLEKAEVLYNEVEQRKIDCPPLEEVNTPNKHTVEEVAKFLNIFPHKIVKTLLYNIDGKVVAILIRGDRELNEVKLKNKLKATEVRLATKEEVEKYSGAPVGFAGPVGLNIEEIYADQELQFDTDYVIGANKKDTHFIHCDLKRDVNIKDYYDLRNITVDDNCPKCGGKISLTKGIEVGHIFKLGTKYSKAMGATFLDENGKEKPLVMGCYGIGVSRVLAACIEQNHDENGIIFPLPIAPFECLLIVLNPKDNKVLDAANKLYVELKKSRIDCLYDDRDERPGFKFKDADLIGVPIQIIIGAKGLAKGVAEIKIRRTGEKIEVPLSECIKSVIDLKSKNNF</sequence>
<evidence type="ECO:0000256" key="6">
    <source>
        <dbReference type="ARBA" id="ARBA00022840"/>
    </source>
</evidence>
<comment type="catalytic activity">
    <reaction evidence="9 10">
        <text>tRNA(Pro) + L-proline + ATP = L-prolyl-tRNA(Pro) + AMP + diphosphate</text>
        <dbReference type="Rhea" id="RHEA:14305"/>
        <dbReference type="Rhea" id="RHEA-COMP:9700"/>
        <dbReference type="Rhea" id="RHEA-COMP:9702"/>
        <dbReference type="ChEBI" id="CHEBI:30616"/>
        <dbReference type="ChEBI" id="CHEBI:33019"/>
        <dbReference type="ChEBI" id="CHEBI:60039"/>
        <dbReference type="ChEBI" id="CHEBI:78442"/>
        <dbReference type="ChEBI" id="CHEBI:78532"/>
        <dbReference type="ChEBI" id="CHEBI:456215"/>
        <dbReference type="EC" id="6.1.1.15"/>
    </reaction>
</comment>
<dbReference type="Proteomes" id="UP000199602">
    <property type="component" value="Unassembled WGS sequence"/>
</dbReference>
<proteinExistence type="inferred from homology"/>
<keyword evidence="13" id="KW-1185">Reference proteome</keyword>
<evidence type="ECO:0000256" key="5">
    <source>
        <dbReference type="ARBA" id="ARBA00022741"/>
    </source>
</evidence>
<keyword evidence="7 10" id="KW-0648">Protein biosynthesis</keyword>
<dbReference type="InterPro" id="IPR007214">
    <property type="entry name" value="YbaK/aa-tRNA-synth-assoc-dom"/>
</dbReference>
<dbReference type="STRING" id="206665.SAMN04488516_10160"/>
<dbReference type="InterPro" id="IPR050062">
    <property type="entry name" value="Pro-tRNA_synthetase"/>
</dbReference>
<dbReference type="RefSeq" id="WP_092061617.1">
    <property type="nucleotide sequence ID" value="NZ_FNIN01000001.1"/>
</dbReference>
<dbReference type="GO" id="GO:0005524">
    <property type="term" value="F:ATP binding"/>
    <property type="evidence" value="ECO:0007669"/>
    <property type="project" value="UniProtKB-UniRule"/>
</dbReference>
<dbReference type="PANTHER" id="PTHR42753:SF2">
    <property type="entry name" value="PROLINE--TRNA LIGASE"/>
    <property type="match status" value="1"/>
</dbReference>
<evidence type="ECO:0000256" key="9">
    <source>
        <dbReference type="ARBA" id="ARBA00047671"/>
    </source>
</evidence>
<evidence type="ECO:0000259" key="11">
    <source>
        <dbReference type="PROSITE" id="PS50862"/>
    </source>
</evidence>
<dbReference type="EC" id="6.1.1.15" evidence="10"/>
<dbReference type="HAMAP" id="MF_01569">
    <property type="entry name" value="Pro_tRNA_synth_type1"/>
    <property type="match status" value="1"/>
</dbReference>
<dbReference type="PRINTS" id="PR01046">
    <property type="entry name" value="TRNASYNTHPRO"/>
</dbReference>
<keyword evidence="4 10" id="KW-0436">Ligase</keyword>
<dbReference type="NCBIfam" id="NF006625">
    <property type="entry name" value="PRK09194.1"/>
    <property type="match status" value="1"/>
</dbReference>
<dbReference type="InterPro" id="IPR006195">
    <property type="entry name" value="aa-tRNA-synth_II"/>
</dbReference>
<dbReference type="CDD" id="cd00861">
    <property type="entry name" value="ProRS_anticodon_short"/>
    <property type="match status" value="1"/>
</dbReference>
<evidence type="ECO:0000313" key="13">
    <source>
        <dbReference type="Proteomes" id="UP000199602"/>
    </source>
</evidence>
<gene>
    <name evidence="10" type="primary">proS</name>
    <name evidence="12" type="ORF">SAMN04488516_10160</name>
</gene>
<dbReference type="InterPro" id="IPR004500">
    <property type="entry name" value="Pro-tRNA-synth_IIa_bac-type"/>
</dbReference>
<dbReference type="InterPro" id="IPR002316">
    <property type="entry name" value="Pro-tRNA-ligase_IIa"/>
</dbReference>
<dbReference type="FunFam" id="3.30.930.10:FF:000066">
    <property type="entry name" value="Proline--tRNA ligase"/>
    <property type="match status" value="1"/>
</dbReference>
<dbReference type="Gene3D" id="3.40.50.800">
    <property type="entry name" value="Anticodon-binding domain"/>
    <property type="match status" value="1"/>
</dbReference>
<comment type="domain">
    <text evidence="10">Consists of three domains: the N-terminal catalytic domain, the editing domain and the C-terminal anticodon-binding domain.</text>
</comment>
<protein>
    <recommendedName>
        <fullName evidence="10">Proline--tRNA ligase</fullName>
        <ecNumber evidence="10">6.1.1.15</ecNumber>
    </recommendedName>
    <alternativeName>
        <fullName evidence="10">Prolyl-tRNA synthetase</fullName>
        <shortName evidence="10">ProRS</shortName>
    </alternativeName>
</protein>
<accession>A0A1G9ZM35</accession>
<dbReference type="GO" id="GO:0004827">
    <property type="term" value="F:proline-tRNA ligase activity"/>
    <property type="evidence" value="ECO:0007669"/>
    <property type="project" value="UniProtKB-UniRule"/>
</dbReference>
<dbReference type="NCBIfam" id="TIGR00409">
    <property type="entry name" value="proS_fam_II"/>
    <property type="match status" value="1"/>
</dbReference>
<dbReference type="FunFam" id="3.30.930.10:FF:000062">
    <property type="entry name" value="Proline--tRNA ligase"/>
    <property type="match status" value="1"/>
</dbReference>
<dbReference type="CDD" id="cd00779">
    <property type="entry name" value="ProRS_core_prok"/>
    <property type="match status" value="1"/>
</dbReference>
<evidence type="ECO:0000256" key="3">
    <source>
        <dbReference type="ARBA" id="ARBA00022490"/>
    </source>
</evidence>
<dbReference type="PIRSF" id="PIRSF001535">
    <property type="entry name" value="ProRS_1"/>
    <property type="match status" value="1"/>
</dbReference>
<dbReference type="InterPro" id="IPR004154">
    <property type="entry name" value="Anticodon-bd"/>
</dbReference>
<dbReference type="GO" id="GO:0002161">
    <property type="term" value="F:aminoacyl-tRNA deacylase activity"/>
    <property type="evidence" value="ECO:0007669"/>
    <property type="project" value="InterPro"/>
</dbReference>
<dbReference type="Pfam" id="PF00587">
    <property type="entry name" value="tRNA-synt_2b"/>
    <property type="match status" value="1"/>
</dbReference>
<dbReference type="GO" id="GO:0006433">
    <property type="term" value="P:prolyl-tRNA aminoacylation"/>
    <property type="evidence" value="ECO:0007669"/>
    <property type="project" value="UniProtKB-UniRule"/>
</dbReference>
<dbReference type="GO" id="GO:0005829">
    <property type="term" value="C:cytosol"/>
    <property type="evidence" value="ECO:0007669"/>
    <property type="project" value="TreeGrafter"/>
</dbReference>
<dbReference type="PANTHER" id="PTHR42753">
    <property type="entry name" value="MITOCHONDRIAL RIBOSOME PROTEIN L39/PROLYL-TRNA LIGASE FAMILY MEMBER"/>
    <property type="match status" value="1"/>
</dbReference>
<evidence type="ECO:0000256" key="10">
    <source>
        <dbReference type="HAMAP-Rule" id="MF_01569"/>
    </source>
</evidence>
<dbReference type="Gene3D" id="3.30.930.10">
    <property type="entry name" value="Bira Bifunctional Protein, Domain 2"/>
    <property type="match status" value="2"/>
</dbReference>
<organism evidence="12 13">
    <name type="scientific">Desulfonauticus submarinus</name>
    <dbReference type="NCBI Taxonomy" id="206665"/>
    <lineage>
        <taxon>Bacteria</taxon>
        <taxon>Pseudomonadati</taxon>
        <taxon>Thermodesulfobacteriota</taxon>
        <taxon>Desulfovibrionia</taxon>
        <taxon>Desulfovibrionales</taxon>
        <taxon>Desulfonauticaceae</taxon>
        <taxon>Desulfonauticus</taxon>
    </lineage>
</organism>
<dbReference type="InterPro" id="IPR045864">
    <property type="entry name" value="aa-tRNA-synth_II/BPL/LPL"/>
</dbReference>
<dbReference type="SUPFAM" id="SSF55826">
    <property type="entry name" value="YbaK/ProRS associated domain"/>
    <property type="match status" value="1"/>
</dbReference>
<evidence type="ECO:0000256" key="7">
    <source>
        <dbReference type="ARBA" id="ARBA00022917"/>
    </source>
</evidence>
<dbReference type="InterPro" id="IPR023717">
    <property type="entry name" value="Pro-tRNA-Synthase_IIa_type1"/>
</dbReference>
<dbReference type="InterPro" id="IPR033730">
    <property type="entry name" value="ProRS_core_prok"/>
</dbReference>
<name>A0A1G9ZM35_9BACT</name>
<evidence type="ECO:0000313" key="12">
    <source>
        <dbReference type="EMBL" id="SDN21613.1"/>
    </source>
</evidence>
<dbReference type="CDD" id="cd04334">
    <property type="entry name" value="ProRS-INS"/>
    <property type="match status" value="1"/>
</dbReference>
<keyword evidence="8 10" id="KW-0030">Aminoacyl-tRNA synthetase</keyword>
<dbReference type="Pfam" id="PF03129">
    <property type="entry name" value="HGTP_anticodon"/>
    <property type="match status" value="1"/>
</dbReference>
<feature type="domain" description="Aminoacyl-transfer RNA synthetases class-II family profile" evidence="11">
    <location>
        <begin position="51"/>
        <end position="465"/>
    </location>
</feature>
<comment type="subunit">
    <text evidence="2 10">Homodimer.</text>
</comment>
<keyword evidence="6 10" id="KW-0067">ATP-binding</keyword>
<reference evidence="12 13" key="1">
    <citation type="submission" date="2016-10" db="EMBL/GenBank/DDBJ databases">
        <authorList>
            <person name="de Groot N.N."/>
        </authorList>
    </citation>
    <scope>NUCLEOTIDE SEQUENCE [LARGE SCALE GENOMIC DNA]</scope>
    <source>
        <strain evidence="12 13">DSM 15269</strain>
    </source>
</reference>
<dbReference type="SUPFAM" id="SSF52954">
    <property type="entry name" value="Class II aaRS ABD-related"/>
    <property type="match status" value="1"/>
</dbReference>
<keyword evidence="5 10" id="KW-0547">Nucleotide-binding</keyword>
<dbReference type="AlphaFoldDB" id="A0A1G9ZM35"/>
<dbReference type="InterPro" id="IPR002314">
    <property type="entry name" value="aa-tRNA-synt_IIb"/>
</dbReference>
<evidence type="ECO:0000256" key="1">
    <source>
        <dbReference type="ARBA" id="ARBA00004496"/>
    </source>
</evidence>
<dbReference type="EMBL" id="FNIN01000001">
    <property type="protein sequence ID" value="SDN21613.1"/>
    <property type="molecule type" value="Genomic_DNA"/>
</dbReference>
<comment type="function">
    <text evidence="10">Catalyzes the attachment of proline to tRNA(Pro) in a two-step reaction: proline is first activated by ATP to form Pro-AMP and then transferred to the acceptor end of tRNA(Pro). As ProRS can inadvertently accommodate and process non-cognate amino acids such as alanine and cysteine, to avoid such errors it has two additional distinct editing activities against alanine. One activity is designated as 'pretransfer' editing and involves the tRNA(Pro)-independent hydrolysis of activated Ala-AMP. The other activity is designated 'posttransfer' editing and involves deacylation of mischarged Ala-tRNA(Pro). The misacylated Cys-tRNA(Pro) is not edited by ProRS.</text>
</comment>
<dbReference type="InterPro" id="IPR044140">
    <property type="entry name" value="ProRS_anticodon_short"/>
</dbReference>